<evidence type="ECO:0000256" key="3">
    <source>
        <dbReference type="ARBA" id="ARBA00023157"/>
    </source>
</evidence>
<feature type="non-terminal residue" evidence="9">
    <location>
        <position position="1"/>
    </location>
</feature>
<comment type="caution">
    <text evidence="9">The sequence shown here is derived from an EMBL/GenBank/DDBJ whole genome shotgun (WGS) entry which is preliminary data.</text>
</comment>
<keyword evidence="6" id="KW-1133">Transmembrane helix</keyword>
<evidence type="ECO:0000313" key="10">
    <source>
        <dbReference type="Proteomes" id="UP000324897"/>
    </source>
</evidence>
<evidence type="ECO:0000256" key="2">
    <source>
        <dbReference type="ARBA" id="ARBA00022729"/>
    </source>
</evidence>
<protein>
    <recommendedName>
        <fullName evidence="8">EGF-like domain-containing protein</fullName>
    </recommendedName>
</protein>
<organism evidence="9 10">
    <name type="scientific">Eragrostis curvula</name>
    <name type="common">weeping love grass</name>
    <dbReference type="NCBI Taxonomy" id="38414"/>
    <lineage>
        <taxon>Eukaryota</taxon>
        <taxon>Viridiplantae</taxon>
        <taxon>Streptophyta</taxon>
        <taxon>Embryophyta</taxon>
        <taxon>Tracheophyta</taxon>
        <taxon>Spermatophyta</taxon>
        <taxon>Magnoliopsida</taxon>
        <taxon>Liliopsida</taxon>
        <taxon>Poales</taxon>
        <taxon>Poaceae</taxon>
        <taxon>PACMAD clade</taxon>
        <taxon>Chloridoideae</taxon>
        <taxon>Eragrostideae</taxon>
        <taxon>Eragrostidinae</taxon>
        <taxon>Eragrostis</taxon>
    </lineage>
</organism>
<name>A0A5J9WIJ6_9POAL</name>
<dbReference type="GO" id="GO:0030247">
    <property type="term" value="F:polysaccharide binding"/>
    <property type="evidence" value="ECO:0007669"/>
    <property type="project" value="InterPro"/>
</dbReference>
<keyword evidence="4" id="KW-0245">EGF-like domain</keyword>
<reference evidence="9 10" key="1">
    <citation type="journal article" date="2019" name="Sci. Rep.">
        <title>A high-quality genome of Eragrostis curvula grass provides insights into Poaceae evolution and supports new strategies to enhance forage quality.</title>
        <authorList>
            <person name="Carballo J."/>
            <person name="Santos B.A.C.M."/>
            <person name="Zappacosta D."/>
            <person name="Garbus I."/>
            <person name="Selva J.P."/>
            <person name="Gallo C.A."/>
            <person name="Diaz A."/>
            <person name="Albertini E."/>
            <person name="Caccamo M."/>
            <person name="Echenique V."/>
        </authorList>
    </citation>
    <scope>NUCLEOTIDE SEQUENCE [LARGE SCALE GENOMIC DNA]</scope>
    <source>
        <strain evidence="10">cv. Victoria</strain>
        <tissue evidence="9">Leaf</tissue>
    </source>
</reference>
<evidence type="ECO:0000256" key="4">
    <source>
        <dbReference type="PROSITE-ProRule" id="PRU00076"/>
    </source>
</evidence>
<evidence type="ECO:0000256" key="6">
    <source>
        <dbReference type="SAM" id="Phobius"/>
    </source>
</evidence>
<dbReference type="CDD" id="cd00054">
    <property type="entry name" value="EGF_CA"/>
    <property type="match status" value="1"/>
</dbReference>
<sequence length="504" mass="55306">MIAAIGTLPFAAALLLLVVIAPALSEAANKSMALPDCQATCGGVDIPYPFGVGEKCYRDEGFAITCQNGTTPFLAGTGYQVLNLSVASSEARVQLPIAHECYNESGINETAGEPVSFNRKGVYRVSNIRSEFVVLGCNAMAYIMNRAKAGAPYDYDIYTGCFTYCPTIESTVDGRCKGAGCCTVDIPPGLSDNSIRFQEYNQSYYYKVTPCSYSFLVDREYYHFSKADLRMKKNMMMPVWLDWAIRPPNGTDTLTCADAKMNSTSYACQGRNSNCTDSVNGPGYSCRCPDGYEGNPYTDSSGGCTNINECENPEKYKCYGHCEDTDGSYECKCPRGRRGKPKEAPCEPILSRVAQILIGAMGGIAFIAILALIMLIMHQKRKLRAFFKRNGGPMLESINNIKIFTKEEMNQITENYGIVLGKGGFGQVGSIAVACLKEDMDERPNMKQVVENLQLVRREWKQRQGEYGEYGDQAANEISLERSPDSLSMNATGAETPGYSPLLK</sequence>
<dbReference type="SMART" id="SM00181">
    <property type="entry name" value="EGF"/>
    <property type="match status" value="2"/>
</dbReference>
<dbReference type="InterPro" id="IPR018097">
    <property type="entry name" value="EGF_Ca-bd_CS"/>
</dbReference>
<feature type="domain" description="EGF-like" evidence="8">
    <location>
        <begin position="260"/>
        <end position="299"/>
    </location>
</feature>
<evidence type="ECO:0000256" key="7">
    <source>
        <dbReference type="SAM" id="SignalP"/>
    </source>
</evidence>
<evidence type="ECO:0000313" key="9">
    <source>
        <dbReference type="EMBL" id="TVU47881.1"/>
    </source>
</evidence>
<comment type="subcellular location">
    <subcellularLocation>
        <location evidence="1">Membrane</location>
        <topology evidence="1">Single-pass membrane protein</topology>
    </subcellularLocation>
</comment>
<dbReference type="InterPro" id="IPR000742">
    <property type="entry name" value="EGF"/>
</dbReference>
<dbReference type="Proteomes" id="UP000324897">
    <property type="component" value="Chromosome 5"/>
</dbReference>
<accession>A0A5J9WIJ6</accession>
<dbReference type="Gene3D" id="2.10.25.10">
    <property type="entry name" value="Laminin"/>
    <property type="match status" value="1"/>
</dbReference>
<dbReference type="GO" id="GO:0005509">
    <property type="term" value="F:calcium ion binding"/>
    <property type="evidence" value="ECO:0007669"/>
    <property type="project" value="InterPro"/>
</dbReference>
<dbReference type="PANTHER" id="PTHR33491">
    <property type="entry name" value="OSJNBA0016N04.9 PROTEIN"/>
    <property type="match status" value="1"/>
</dbReference>
<comment type="caution">
    <text evidence="4">Lacks conserved residue(s) required for the propagation of feature annotation.</text>
</comment>
<dbReference type="SUPFAM" id="SSF57196">
    <property type="entry name" value="EGF/Laminin"/>
    <property type="match status" value="1"/>
</dbReference>
<evidence type="ECO:0000259" key="8">
    <source>
        <dbReference type="PROSITE" id="PS50026"/>
    </source>
</evidence>
<dbReference type="Gramene" id="TVU47881">
    <property type="protein sequence ID" value="TVU47881"/>
    <property type="gene ID" value="EJB05_07497"/>
</dbReference>
<proteinExistence type="predicted"/>
<gene>
    <name evidence="9" type="ORF">EJB05_07497</name>
</gene>
<dbReference type="PROSITE" id="PS50026">
    <property type="entry name" value="EGF_3"/>
    <property type="match status" value="1"/>
</dbReference>
<keyword evidence="2 7" id="KW-0732">Signal</keyword>
<dbReference type="EMBL" id="RWGY01000004">
    <property type="protein sequence ID" value="TVU47881.1"/>
    <property type="molecule type" value="Genomic_DNA"/>
</dbReference>
<evidence type="ECO:0000256" key="5">
    <source>
        <dbReference type="SAM" id="MobiDB-lite"/>
    </source>
</evidence>
<dbReference type="AlphaFoldDB" id="A0A5J9WIJ6"/>
<dbReference type="PROSITE" id="PS00010">
    <property type="entry name" value="ASX_HYDROXYL"/>
    <property type="match status" value="1"/>
</dbReference>
<feature type="transmembrane region" description="Helical" evidence="6">
    <location>
        <begin position="356"/>
        <end position="377"/>
    </location>
</feature>
<dbReference type="InterPro" id="IPR000152">
    <property type="entry name" value="EGF-type_Asp/Asn_hydroxyl_site"/>
</dbReference>
<dbReference type="InterPro" id="IPR001881">
    <property type="entry name" value="EGF-like_Ca-bd_dom"/>
</dbReference>
<dbReference type="PROSITE" id="PS01187">
    <property type="entry name" value="EGF_CA"/>
    <property type="match status" value="1"/>
</dbReference>
<keyword evidence="6" id="KW-0472">Membrane</keyword>
<dbReference type="Pfam" id="PF13947">
    <property type="entry name" value="GUB_WAK_bind"/>
    <property type="match status" value="1"/>
</dbReference>
<dbReference type="GO" id="GO:0016020">
    <property type="term" value="C:membrane"/>
    <property type="evidence" value="ECO:0007669"/>
    <property type="project" value="UniProtKB-SubCell"/>
</dbReference>
<feature type="chain" id="PRO_5023875657" description="EGF-like domain-containing protein" evidence="7">
    <location>
        <begin position="28"/>
        <end position="504"/>
    </location>
</feature>
<keyword evidence="10" id="KW-1185">Reference proteome</keyword>
<dbReference type="SMART" id="SM00179">
    <property type="entry name" value="EGF_CA"/>
    <property type="match status" value="1"/>
</dbReference>
<evidence type="ECO:0000256" key="1">
    <source>
        <dbReference type="ARBA" id="ARBA00004167"/>
    </source>
</evidence>
<dbReference type="InterPro" id="IPR025287">
    <property type="entry name" value="WAK_GUB"/>
</dbReference>
<keyword evidence="3" id="KW-1015">Disulfide bond</keyword>
<keyword evidence="6" id="KW-0812">Transmembrane</keyword>
<dbReference type="OrthoDB" id="4062651at2759"/>
<feature type="signal peptide" evidence="7">
    <location>
        <begin position="1"/>
        <end position="27"/>
    </location>
</feature>
<feature type="region of interest" description="Disordered" evidence="5">
    <location>
        <begin position="480"/>
        <end position="504"/>
    </location>
</feature>